<evidence type="ECO:0000313" key="2">
    <source>
        <dbReference type="EMBL" id="KIT16879.1"/>
    </source>
</evidence>
<name>A0A0D1EGX5_9RHOB</name>
<evidence type="ECO:0000256" key="1">
    <source>
        <dbReference type="SAM" id="MobiDB-lite"/>
    </source>
</evidence>
<reference evidence="2 3" key="1">
    <citation type="submission" date="2015-02" db="EMBL/GenBank/DDBJ databases">
        <title>Genome Sequence of Jannaschia aquimarina DSM28248, a member of the Roseobacter clade.</title>
        <authorList>
            <person name="Voget S."/>
            <person name="Daniel R."/>
        </authorList>
    </citation>
    <scope>NUCLEOTIDE SEQUENCE [LARGE SCALE GENOMIC DNA]</scope>
    <source>
        <strain evidence="2 3">GSW-M26</strain>
    </source>
</reference>
<dbReference type="RefSeq" id="WP_052500822.1">
    <property type="nucleotide sequence ID" value="NZ_FZPF01000006.1"/>
</dbReference>
<dbReference type="Proteomes" id="UP000032232">
    <property type="component" value="Unassembled WGS sequence"/>
</dbReference>
<gene>
    <name evidence="2" type="ORF">jaqu_13770</name>
</gene>
<keyword evidence="3" id="KW-1185">Reference proteome</keyword>
<dbReference type="STRING" id="935700.jaqu_13770"/>
<accession>A0A0D1EGX5</accession>
<dbReference type="EMBL" id="JYFE01000025">
    <property type="protein sequence ID" value="KIT16879.1"/>
    <property type="molecule type" value="Genomic_DNA"/>
</dbReference>
<dbReference type="OrthoDB" id="5395100at2"/>
<sequence>MSTFTSQIEEGCRSFWSALARLPQVPLPAGIAPGGTAGASPLDAAAEGADTAGSDRAPDCTTGNCCDDPVWLQTAEAELGTLEILGGSGSNPRVEEYHASTGNSFTDDTAWCSSFVNWVMENTTNPRTGEAFPSTNSAGSQSWMNWGTATEPFVGALIVIKWSPDSWEGHNTILVGETTDGNGWWGLGGNQGIANDGSRAGLAVNVSRYAKGSTIRSIRKPSGFTPCPEYLEIPKMTAAEVEAKYGAESGSANGYDGTR</sequence>
<feature type="region of interest" description="Disordered" evidence="1">
    <location>
        <begin position="38"/>
        <end position="58"/>
    </location>
</feature>
<protein>
    <recommendedName>
        <fullName evidence="4">Peptidase C51 domain-containing protein</fullName>
    </recommendedName>
</protein>
<proteinExistence type="predicted"/>
<comment type="caution">
    <text evidence="2">The sequence shown here is derived from an EMBL/GenBank/DDBJ whole genome shotgun (WGS) entry which is preliminary data.</text>
</comment>
<organism evidence="2 3">
    <name type="scientific">Jannaschia aquimarina</name>
    <dbReference type="NCBI Taxonomy" id="935700"/>
    <lineage>
        <taxon>Bacteria</taxon>
        <taxon>Pseudomonadati</taxon>
        <taxon>Pseudomonadota</taxon>
        <taxon>Alphaproteobacteria</taxon>
        <taxon>Rhodobacterales</taxon>
        <taxon>Roseobacteraceae</taxon>
        <taxon>Jannaschia</taxon>
    </lineage>
</organism>
<evidence type="ECO:0000313" key="3">
    <source>
        <dbReference type="Proteomes" id="UP000032232"/>
    </source>
</evidence>
<dbReference type="PATRIC" id="fig|935700.4.peg.1430"/>
<dbReference type="AlphaFoldDB" id="A0A0D1EGX5"/>
<evidence type="ECO:0008006" key="4">
    <source>
        <dbReference type="Google" id="ProtNLM"/>
    </source>
</evidence>